<dbReference type="GO" id="GO:0051453">
    <property type="term" value="P:regulation of intracellular pH"/>
    <property type="evidence" value="ECO:0007669"/>
    <property type="project" value="TreeGrafter"/>
</dbReference>
<feature type="transmembrane region" description="Helical" evidence="8">
    <location>
        <begin position="204"/>
        <end position="229"/>
    </location>
</feature>
<evidence type="ECO:0000256" key="7">
    <source>
        <dbReference type="ARBA" id="ARBA00023136"/>
    </source>
</evidence>
<comment type="caution">
    <text evidence="8">Lacks conserved residue(s) required for the propagation of feature annotation.</text>
</comment>
<keyword evidence="8" id="KW-0926">Vacuole</keyword>
<feature type="transmembrane region" description="Helical" evidence="8">
    <location>
        <begin position="178"/>
        <end position="198"/>
    </location>
</feature>
<evidence type="ECO:0000256" key="6">
    <source>
        <dbReference type="ARBA" id="ARBA00022989"/>
    </source>
</evidence>
<comment type="subcellular location">
    <subcellularLocation>
        <location evidence="1">Endomembrane system</location>
        <topology evidence="1">Multi-pass membrane protein</topology>
    </subcellularLocation>
    <subcellularLocation>
        <location evidence="8">Vacuole membrane</location>
        <topology evidence="8">Multi-pass membrane protein</topology>
    </subcellularLocation>
</comment>
<dbReference type="EMBL" id="JAHMUF010000020">
    <property type="protein sequence ID" value="KAG7192056.1"/>
    <property type="molecule type" value="Genomic_DNA"/>
</dbReference>
<evidence type="ECO:0000313" key="9">
    <source>
        <dbReference type="EMBL" id="KAG7192056.1"/>
    </source>
</evidence>
<sequence>MAVGGFSTGTGGAGLLGSGYFMLMTNILHIKVPVVLIISALMPWGFIAAYYKVLPDHGDNYVALNDEDENDGTSVEDLGLVEPPDTDVKWNSKQHLITTISRIRPLVVPYMTPLCLVYISEYVINQGISPTLLFPLDELPPWLFKSYRDIYVVYGFLYQLGVFISRSSVNFGIRIRHLYVMALLQFINVVITLTQSLYDFPFPRIWFLLVLILYEGLLGGLSYINTFMLVSEEVAPHQREFSMGCVTISDSLGVMVAGFINLGLETQLCNAQVNRGREWCRTG</sequence>
<dbReference type="AlphaFoldDB" id="A0A9P8AH25"/>
<accession>A0A9P8AH25</accession>
<proteinExistence type="inferred from homology"/>
<dbReference type="PANTHER" id="PTHR10981">
    <property type="entry name" value="BATTENIN"/>
    <property type="match status" value="1"/>
</dbReference>
<dbReference type="GeneID" id="66115787"/>
<keyword evidence="6 8" id="KW-1133">Transmembrane helix</keyword>
<dbReference type="Gene3D" id="1.20.1250.20">
    <property type="entry name" value="MFS general substrate transporter like domains"/>
    <property type="match status" value="1"/>
</dbReference>
<feature type="transmembrane region" description="Helical" evidence="8">
    <location>
        <begin position="6"/>
        <end position="23"/>
    </location>
</feature>
<dbReference type="PANTHER" id="PTHR10981:SF0">
    <property type="entry name" value="BATTENIN"/>
    <property type="match status" value="1"/>
</dbReference>
<evidence type="ECO:0000256" key="8">
    <source>
        <dbReference type="RuleBase" id="RU361113"/>
    </source>
</evidence>
<evidence type="ECO:0000256" key="1">
    <source>
        <dbReference type="ARBA" id="ARBA00004127"/>
    </source>
</evidence>
<evidence type="ECO:0000256" key="2">
    <source>
        <dbReference type="ARBA" id="ARBA00007467"/>
    </source>
</evidence>
<keyword evidence="5" id="KW-0029">Amino-acid transport</keyword>
<comment type="similarity">
    <text evidence="2 8">Belongs to the battenin family.</text>
</comment>
<protein>
    <recommendedName>
        <fullName evidence="8">Protein BTN</fullName>
    </recommendedName>
</protein>
<keyword evidence="10" id="KW-1185">Reference proteome</keyword>
<evidence type="ECO:0000256" key="3">
    <source>
        <dbReference type="ARBA" id="ARBA00022448"/>
    </source>
</evidence>
<dbReference type="RefSeq" id="XP_043047607.1">
    <property type="nucleotide sequence ID" value="XM_043193181.1"/>
</dbReference>
<dbReference type="SUPFAM" id="SSF103473">
    <property type="entry name" value="MFS general substrate transporter"/>
    <property type="match status" value="1"/>
</dbReference>
<keyword evidence="3" id="KW-0813">Transport</keyword>
<name>A0A9P8AH25_9ASCO</name>
<dbReference type="Proteomes" id="UP000790833">
    <property type="component" value="Unassembled WGS sequence"/>
</dbReference>
<dbReference type="GO" id="GO:0005774">
    <property type="term" value="C:vacuolar membrane"/>
    <property type="evidence" value="ECO:0007669"/>
    <property type="project" value="UniProtKB-SubCell"/>
</dbReference>
<dbReference type="GO" id="GO:0012505">
    <property type="term" value="C:endomembrane system"/>
    <property type="evidence" value="ECO:0007669"/>
    <property type="project" value="UniProtKB-SubCell"/>
</dbReference>
<dbReference type="GO" id="GO:0006865">
    <property type="term" value="P:amino acid transport"/>
    <property type="evidence" value="ECO:0007669"/>
    <property type="project" value="UniProtKB-KW"/>
</dbReference>
<keyword evidence="4 8" id="KW-0812">Transmembrane</keyword>
<dbReference type="PRINTS" id="PR01315">
    <property type="entry name" value="BATTENIN"/>
</dbReference>
<feature type="transmembrane region" description="Helical" evidence="8">
    <location>
        <begin position="150"/>
        <end position="166"/>
    </location>
</feature>
<dbReference type="Pfam" id="PF02487">
    <property type="entry name" value="CLN3"/>
    <property type="match status" value="1"/>
</dbReference>
<organism evidence="9 10">
    <name type="scientific">Scheffersomyces spartinae</name>
    <dbReference type="NCBI Taxonomy" id="45513"/>
    <lineage>
        <taxon>Eukaryota</taxon>
        <taxon>Fungi</taxon>
        <taxon>Dikarya</taxon>
        <taxon>Ascomycota</taxon>
        <taxon>Saccharomycotina</taxon>
        <taxon>Pichiomycetes</taxon>
        <taxon>Debaryomycetaceae</taxon>
        <taxon>Scheffersomyces</taxon>
    </lineage>
</organism>
<comment type="caution">
    <text evidence="9">The sequence shown here is derived from an EMBL/GenBank/DDBJ whole genome shotgun (WGS) entry which is preliminary data.</text>
</comment>
<dbReference type="InterPro" id="IPR003492">
    <property type="entry name" value="Battenin_disease_Cln3"/>
</dbReference>
<keyword evidence="7 8" id="KW-0472">Membrane</keyword>
<dbReference type="OrthoDB" id="5965864at2759"/>
<dbReference type="InterPro" id="IPR036259">
    <property type="entry name" value="MFS_trans_sf"/>
</dbReference>
<evidence type="ECO:0000256" key="4">
    <source>
        <dbReference type="ARBA" id="ARBA00022692"/>
    </source>
</evidence>
<gene>
    <name evidence="9" type="primary">BTN1</name>
    <name evidence="9" type="ORF">KQ657_002413</name>
</gene>
<feature type="transmembrane region" description="Helical" evidence="8">
    <location>
        <begin position="30"/>
        <end position="51"/>
    </location>
</feature>
<reference evidence="9" key="1">
    <citation type="submission" date="2021-03" db="EMBL/GenBank/DDBJ databases">
        <authorList>
            <person name="Palmer J.M."/>
        </authorList>
    </citation>
    <scope>NUCLEOTIDE SEQUENCE</scope>
    <source>
        <strain evidence="9">ARV_011</strain>
    </source>
</reference>
<evidence type="ECO:0000256" key="5">
    <source>
        <dbReference type="ARBA" id="ARBA00022970"/>
    </source>
</evidence>
<evidence type="ECO:0000313" key="10">
    <source>
        <dbReference type="Proteomes" id="UP000790833"/>
    </source>
</evidence>